<comment type="cofactor">
    <cofactor evidence="1">
        <name>Zn(2+)</name>
        <dbReference type="ChEBI" id="CHEBI:29105"/>
    </cofactor>
</comment>
<dbReference type="PRINTS" id="PR00083">
    <property type="entry name" value="HOLDHDRGNASE"/>
</dbReference>
<dbReference type="SUPFAM" id="SSF53720">
    <property type="entry name" value="ALDH-like"/>
    <property type="match status" value="1"/>
</dbReference>
<dbReference type="NCBIfam" id="TIGR00069">
    <property type="entry name" value="hisD"/>
    <property type="match status" value="1"/>
</dbReference>
<dbReference type="InterPro" id="IPR016161">
    <property type="entry name" value="Ald_DH/histidinol_DH"/>
</dbReference>
<dbReference type="Pfam" id="PF00815">
    <property type="entry name" value="Histidinol_dh"/>
    <property type="match status" value="1"/>
</dbReference>
<reference evidence="6" key="1">
    <citation type="submission" date="2013-08" db="EMBL/GenBank/DDBJ databases">
        <authorList>
            <person name="Mendez C."/>
            <person name="Richter M."/>
            <person name="Ferrer M."/>
            <person name="Sanchez J."/>
        </authorList>
    </citation>
    <scope>NUCLEOTIDE SEQUENCE</scope>
</reference>
<dbReference type="GO" id="GO:0046872">
    <property type="term" value="F:metal ion binding"/>
    <property type="evidence" value="ECO:0007669"/>
    <property type="project" value="UniProtKB-KW"/>
</dbReference>
<feature type="compositionally biased region" description="Low complexity" evidence="5">
    <location>
        <begin position="1"/>
        <end position="19"/>
    </location>
</feature>
<dbReference type="PANTHER" id="PTHR21256">
    <property type="entry name" value="HISTIDINOL DEHYDROGENASE HDH"/>
    <property type="match status" value="1"/>
</dbReference>
<keyword evidence="4" id="KW-0560">Oxidoreductase</keyword>
<evidence type="ECO:0000313" key="6">
    <source>
        <dbReference type="EMBL" id="EQD26924.1"/>
    </source>
</evidence>
<reference evidence="6" key="2">
    <citation type="journal article" date="2014" name="ISME J.">
        <title>Microbial stratification in low pH oxic and suboxic macroscopic growths along an acid mine drainage.</title>
        <authorList>
            <person name="Mendez-Garcia C."/>
            <person name="Mesa V."/>
            <person name="Sprenger R.R."/>
            <person name="Richter M."/>
            <person name="Diez M.S."/>
            <person name="Solano J."/>
            <person name="Bargiela R."/>
            <person name="Golyshina O.V."/>
            <person name="Manteca A."/>
            <person name="Ramos J.L."/>
            <person name="Gallego J.R."/>
            <person name="Llorente I."/>
            <person name="Martins Dos Santos V.A."/>
            <person name="Jensen O.N."/>
            <person name="Pelaez A.I."/>
            <person name="Sanchez J."/>
            <person name="Ferrer M."/>
        </authorList>
    </citation>
    <scope>NUCLEOTIDE SEQUENCE</scope>
</reference>
<dbReference type="FunFam" id="3.40.50.1980:FF:000001">
    <property type="entry name" value="Histidinol dehydrogenase"/>
    <property type="match status" value="1"/>
</dbReference>
<keyword evidence="3" id="KW-0862">Zinc</keyword>
<evidence type="ECO:0000256" key="4">
    <source>
        <dbReference type="ARBA" id="ARBA00023002"/>
    </source>
</evidence>
<dbReference type="GO" id="GO:0005737">
    <property type="term" value="C:cytoplasm"/>
    <property type="evidence" value="ECO:0007669"/>
    <property type="project" value="TreeGrafter"/>
</dbReference>
<keyword evidence="2" id="KW-0479">Metal-binding</keyword>
<dbReference type="InterPro" id="IPR012131">
    <property type="entry name" value="Hstdl_DH"/>
</dbReference>
<evidence type="ECO:0000256" key="5">
    <source>
        <dbReference type="SAM" id="MobiDB-lite"/>
    </source>
</evidence>
<accession>T0ZDP5</accession>
<evidence type="ECO:0000256" key="1">
    <source>
        <dbReference type="ARBA" id="ARBA00001947"/>
    </source>
</evidence>
<dbReference type="GO" id="GO:0004399">
    <property type="term" value="F:histidinol dehydrogenase activity"/>
    <property type="evidence" value="ECO:0007669"/>
    <property type="project" value="UniProtKB-ARBA"/>
</dbReference>
<dbReference type="Gene3D" id="3.40.50.1980">
    <property type="entry name" value="Nitrogenase molybdenum iron protein domain"/>
    <property type="match status" value="2"/>
</dbReference>
<feature type="region of interest" description="Disordered" evidence="5">
    <location>
        <begin position="1"/>
        <end position="26"/>
    </location>
</feature>
<evidence type="ECO:0000256" key="2">
    <source>
        <dbReference type="ARBA" id="ARBA00022723"/>
    </source>
</evidence>
<name>T0ZDP5_9ZZZZ</name>
<dbReference type="PROSITE" id="PS00611">
    <property type="entry name" value="HISOL_DEHYDROGENASE"/>
    <property type="match status" value="1"/>
</dbReference>
<sequence>MAALPGSSGSAAPTSVGPSDGSPPTLRDALEAAARNIERFHRRQHAPRGFSISVGERGSRVGQRRVPLDRVGIYVPKGSLGYPSSVLMTVLPARIAGVRSIVVASPPTPSTGAPPDPVLAAAAIAGAQEMLVAGGPGAIAALAYGTRTVRPVDKIVGPGNRYVTAAKLVVQQRVAIDGIAGPSEVFVIADDRCPVERLALELLAQAEHDRDAVAVACLVGRRPFADVERAIARRVPDRSAAVRRTLAENGFLVRAGSPGEAARLADAFAPEHLVLMMARPDRLAARLRNAGCLLYGPGATAPLGDYALGTNHVLPTAGTARFAGALGTSDFEKPLTWARIGMADRRSLAVPARRIAEAEGFRWHREALGP</sequence>
<dbReference type="InterPro" id="IPR001692">
    <property type="entry name" value="Histidinol_DH_CS"/>
</dbReference>
<dbReference type="PANTHER" id="PTHR21256:SF2">
    <property type="entry name" value="HISTIDINE BIOSYNTHESIS TRIFUNCTIONAL PROTEIN"/>
    <property type="match status" value="1"/>
</dbReference>
<dbReference type="GO" id="GO:0000105">
    <property type="term" value="P:L-histidine biosynthetic process"/>
    <property type="evidence" value="ECO:0007669"/>
    <property type="project" value="TreeGrafter"/>
</dbReference>
<gene>
    <name evidence="6" type="ORF">B2A_15453</name>
</gene>
<protein>
    <submittedName>
        <fullName evidence="6">Histidinol dehydrogenase</fullName>
    </submittedName>
</protein>
<dbReference type="EMBL" id="AUZZ01011252">
    <property type="protein sequence ID" value="EQD26924.1"/>
    <property type="molecule type" value="Genomic_DNA"/>
</dbReference>
<organism evidence="6">
    <name type="scientific">mine drainage metagenome</name>
    <dbReference type="NCBI Taxonomy" id="410659"/>
    <lineage>
        <taxon>unclassified sequences</taxon>
        <taxon>metagenomes</taxon>
        <taxon>ecological metagenomes</taxon>
    </lineage>
</organism>
<proteinExistence type="predicted"/>
<dbReference type="GO" id="GO:0051287">
    <property type="term" value="F:NAD binding"/>
    <property type="evidence" value="ECO:0007669"/>
    <property type="project" value="InterPro"/>
</dbReference>
<dbReference type="AlphaFoldDB" id="T0ZDP5"/>
<dbReference type="Gene3D" id="1.20.5.1300">
    <property type="match status" value="1"/>
</dbReference>
<comment type="caution">
    <text evidence="6">The sequence shown here is derived from an EMBL/GenBank/DDBJ whole genome shotgun (WGS) entry which is preliminary data.</text>
</comment>
<evidence type="ECO:0000256" key="3">
    <source>
        <dbReference type="ARBA" id="ARBA00022833"/>
    </source>
</evidence>
<dbReference type="CDD" id="cd06572">
    <property type="entry name" value="Histidinol_dh"/>
    <property type="match status" value="1"/>
</dbReference>